<name>A0A4S8N6K6_9ACTN</name>
<dbReference type="AlphaFoldDB" id="A0A4S8N6K6"/>
<keyword evidence="1" id="KW-0378">Hydrolase</keyword>
<proteinExistence type="predicted"/>
<dbReference type="EMBL" id="STGW01000008">
    <property type="protein sequence ID" value="THV11231.1"/>
    <property type="molecule type" value="Genomic_DNA"/>
</dbReference>
<dbReference type="GO" id="GO:0016787">
    <property type="term" value="F:hydrolase activity"/>
    <property type="evidence" value="ECO:0007669"/>
    <property type="project" value="UniProtKB-KW"/>
</dbReference>
<dbReference type="RefSeq" id="WP_136563353.1">
    <property type="nucleotide sequence ID" value="NZ_BAABLS010000006.1"/>
</dbReference>
<gene>
    <name evidence="1" type="ORF">E9934_13150</name>
</gene>
<accession>A0A4S8N6K6</accession>
<protein>
    <submittedName>
        <fullName evidence="1">Alpha/beta hydrolase</fullName>
    </submittedName>
</protein>
<evidence type="ECO:0000313" key="1">
    <source>
        <dbReference type="EMBL" id="THV11231.1"/>
    </source>
</evidence>
<dbReference type="Proteomes" id="UP000307087">
    <property type="component" value="Unassembled WGS sequence"/>
</dbReference>
<dbReference type="OrthoDB" id="3366509at2"/>
<dbReference type="InterPro" id="IPR029058">
    <property type="entry name" value="AB_hydrolase_fold"/>
</dbReference>
<dbReference type="SUPFAM" id="SSF53474">
    <property type="entry name" value="alpha/beta-Hydrolases"/>
    <property type="match status" value="1"/>
</dbReference>
<organism evidence="1 2">
    <name type="scientific">Nocardioides caeni</name>
    <dbReference type="NCBI Taxonomy" id="574700"/>
    <lineage>
        <taxon>Bacteria</taxon>
        <taxon>Bacillati</taxon>
        <taxon>Actinomycetota</taxon>
        <taxon>Actinomycetes</taxon>
        <taxon>Propionibacteriales</taxon>
        <taxon>Nocardioidaceae</taxon>
        <taxon>Nocardioides</taxon>
    </lineage>
</organism>
<comment type="caution">
    <text evidence="1">The sequence shown here is derived from an EMBL/GenBank/DDBJ whole genome shotgun (WGS) entry which is preliminary data.</text>
</comment>
<keyword evidence="2" id="KW-1185">Reference proteome</keyword>
<reference evidence="1 2" key="1">
    <citation type="journal article" date="2009" name="Int. J. Syst. Evol. Microbiol.">
        <title>Nocardioides caeni sp. nov., isolated from wastewater.</title>
        <authorList>
            <person name="Yoon J.H."/>
            <person name="Kang S.J."/>
            <person name="Park S."/>
            <person name="Kim W."/>
            <person name="Oh T.K."/>
        </authorList>
    </citation>
    <scope>NUCLEOTIDE SEQUENCE [LARGE SCALE GENOMIC DNA]</scope>
    <source>
        <strain evidence="1 2">DSM 23134</strain>
    </source>
</reference>
<dbReference type="Gene3D" id="3.40.50.1820">
    <property type="entry name" value="alpha/beta hydrolase"/>
    <property type="match status" value="1"/>
</dbReference>
<sequence>MSTARLVTVREPAAPEGVVIVLHGGASRRGQMKVSPAQLSVLRMIPVARRIARSGRGRLAVYRLLNSYRGWDTRHTPVHDAAWAVEQVAERHGADVPVCMVGHSLGGRASILASSLPQVRGVVALAAFVYPSDADGRGIRGRQILFVHGLLDRIAPAQRARQLAERLAVANRVGFVAVARGKHAMLAQHRTFERTAVDFVGMLLLDAAPSTVVGVAMDGGRVVQVD</sequence>
<evidence type="ECO:0000313" key="2">
    <source>
        <dbReference type="Proteomes" id="UP000307087"/>
    </source>
</evidence>